<reference evidence="2 3" key="1">
    <citation type="submission" date="2021-06" db="EMBL/GenBank/DDBJ databases">
        <authorList>
            <person name="Palmer J.M."/>
        </authorList>
    </citation>
    <scope>NUCLEOTIDE SEQUENCE [LARGE SCALE GENOMIC DNA]</scope>
    <source>
        <strain evidence="2 3">MEX-2019</strain>
        <tissue evidence="2">Muscle</tissue>
    </source>
</reference>
<name>A0AAV9SGI1_9TELE</name>
<keyword evidence="1" id="KW-1133">Transmembrane helix</keyword>
<evidence type="ECO:0000256" key="1">
    <source>
        <dbReference type="SAM" id="Phobius"/>
    </source>
</evidence>
<keyword evidence="1" id="KW-0472">Membrane</keyword>
<comment type="caution">
    <text evidence="2">The sequence shown here is derived from an EMBL/GenBank/DDBJ whole genome shotgun (WGS) entry which is preliminary data.</text>
</comment>
<keyword evidence="3" id="KW-1185">Reference proteome</keyword>
<keyword evidence="1" id="KW-0812">Transmembrane</keyword>
<feature type="transmembrane region" description="Helical" evidence="1">
    <location>
        <begin position="103"/>
        <end position="121"/>
    </location>
</feature>
<proteinExistence type="predicted"/>
<protein>
    <submittedName>
        <fullName evidence="2">Uncharacterized protein</fullName>
    </submittedName>
</protein>
<accession>A0AAV9SGI1</accession>
<evidence type="ECO:0000313" key="3">
    <source>
        <dbReference type="Proteomes" id="UP001311232"/>
    </source>
</evidence>
<dbReference type="AlphaFoldDB" id="A0AAV9SGI1"/>
<gene>
    <name evidence="2" type="ORF">CRENBAI_022926</name>
</gene>
<organism evidence="2 3">
    <name type="scientific">Crenichthys baileyi</name>
    <name type="common">White River springfish</name>
    <dbReference type="NCBI Taxonomy" id="28760"/>
    <lineage>
        <taxon>Eukaryota</taxon>
        <taxon>Metazoa</taxon>
        <taxon>Chordata</taxon>
        <taxon>Craniata</taxon>
        <taxon>Vertebrata</taxon>
        <taxon>Euteleostomi</taxon>
        <taxon>Actinopterygii</taxon>
        <taxon>Neopterygii</taxon>
        <taxon>Teleostei</taxon>
        <taxon>Neoteleostei</taxon>
        <taxon>Acanthomorphata</taxon>
        <taxon>Ovalentaria</taxon>
        <taxon>Atherinomorphae</taxon>
        <taxon>Cyprinodontiformes</taxon>
        <taxon>Goodeidae</taxon>
        <taxon>Crenichthys</taxon>
    </lineage>
</organism>
<dbReference type="Proteomes" id="UP001311232">
    <property type="component" value="Unassembled WGS sequence"/>
</dbReference>
<dbReference type="EMBL" id="JAHHUM010000356">
    <property type="protein sequence ID" value="KAK5620506.1"/>
    <property type="molecule type" value="Genomic_DNA"/>
</dbReference>
<evidence type="ECO:0000313" key="2">
    <source>
        <dbReference type="EMBL" id="KAK5620506.1"/>
    </source>
</evidence>
<sequence length="158" mass="18234">MIVRACQFSKNSVRFAHYFELKLHKTSLGLRGENFLAEFIVTQFCRSFSTQQPSVSMKVILFSQQYAERMRSVAKILICHDQRAPLVQSCDVTLEVVMMKMKIIAALLTLIFQGFICFHLLRCLWITGIMLLSEQTGRKPAADTCCFPRAQKFRMNKL</sequence>